<sequence length="59" mass="6830">MNYMFFALLSFAGFLSLENEKNGKKKRLFTFLYMSSIAVGLLYCFGGFIGKQLYNFLHV</sequence>
<proteinExistence type="predicted"/>
<reference evidence="2 3" key="1">
    <citation type="journal article" date="2019" name="Int. J. Syst. Evol. Microbiol.">
        <title>The Global Catalogue of Microorganisms (GCM) 10K type strain sequencing project: providing services to taxonomists for standard genome sequencing and annotation.</title>
        <authorList>
            <consortium name="The Broad Institute Genomics Platform"/>
            <consortium name="The Broad Institute Genome Sequencing Center for Infectious Disease"/>
            <person name="Wu L."/>
            <person name="Ma J."/>
        </authorList>
    </citation>
    <scope>NUCLEOTIDE SEQUENCE [LARGE SCALE GENOMIC DNA]</scope>
    <source>
        <strain evidence="2 3">JCM 15974</strain>
    </source>
</reference>
<feature type="transmembrane region" description="Helical" evidence="1">
    <location>
        <begin position="29"/>
        <end position="49"/>
    </location>
</feature>
<keyword evidence="1" id="KW-0472">Membrane</keyword>
<name>A0ABN1IWD2_9FLAO</name>
<accession>A0ABN1IWD2</accession>
<gene>
    <name evidence="2" type="ORF">GCM10009430_25420</name>
</gene>
<dbReference type="Proteomes" id="UP001501758">
    <property type="component" value="Unassembled WGS sequence"/>
</dbReference>
<evidence type="ECO:0000313" key="2">
    <source>
        <dbReference type="EMBL" id="GAA0722734.1"/>
    </source>
</evidence>
<dbReference type="RefSeq" id="WP_343912679.1">
    <property type="nucleotide sequence ID" value="NZ_BAAAGE010000002.1"/>
</dbReference>
<evidence type="ECO:0000313" key="3">
    <source>
        <dbReference type="Proteomes" id="UP001501758"/>
    </source>
</evidence>
<organism evidence="2 3">
    <name type="scientific">Aquimarina litoralis</name>
    <dbReference type="NCBI Taxonomy" id="584605"/>
    <lineage>
        <taxon>Bacteria</taxon>
        <taxon>Pseudomonadati</taxon>
        <taxon>Bacteroidota</taxon>
        <taxon>Flavobacteriia</taxon>
        <taxon>Flavobacteriales</taxon>
        <taxon>Flavobacteriaceae</taxon>
        <taxon>Aquimarina</taxon>
    </lineage>
</organism>
<evidence type="ECO:0000256" key="1">
    <source>
        <dbReference type="SAM" id="Phobius"/>
    </source>
</evidence>
<dbReference type="EMBL" id="BAAAGE010000002">
    <property type="protein sequence ID" value="GAA0722734.1"/>
    <property type="molecule type" value="Genomic_DNA"/>
</dbReference>
<keyword evidence="1" id="KW-0812">Transmembrane</keyword>
<protein>
    <submittedName>
        <fullName evidence="2">Uncharacterized protein</fullName>
    </submittedName>
</protein>
<keyword evidence="3" id="KW-1185">Reference proteome</keyword>
<comment type="caution">
    <text evidence="2">The sequence shown here is derived from an EMBL/GenBank/DDBJ whole genome shotgun (WGS) entry which is preliminary data.</text>
</comment>
<keyword evidence="1" id="KW-1133">Transmembrane helix</keyword>